<evidence type="ECO:0000256" key="1">
    <source>
        <dbReference type="SAM" id="Coils"/>
    </source>
</evidence>
<protein>
    <submittedName>
        <fullName evidence="2">Uncharacterized protein</fullName>
    </submittedName>
</protein>
<evidence type="ECO:0000313" key="3">
    <source>
        <dbReference type="Proteomes" id="UP001432180"/>
    </source>
</evidence>
<sequence length="1432" mass="161890">MNEVQDMALTPEYVVNLANQHAWAATGVADYPPRDPLVGQSKFFRQYKTFIHTVDQHADNFAHVFAVEGEWGRGKSRLGHELVAQINDCSRGWYVRADGGQLEAAALFDSEEKRDQYLGLYIRYSQVASDYQNSDNWFGFGLFKALLPLATKAFDRSIQSEIARQALRRLEPMGFESDRLADLLELDQKHGDETLYYDPFLVTRLVSAAYAYFQTFGIRYLLVVLDELETVAETATFGLEVDDAKRLDGQAIRLIGKAIKEEDPRRKLPWLRYVALCSPLLGQQLREIQSTARRFELVELEHNAFADVSDYVSRLRADKKLRFDYPTGLVEAAYAMSGANFGWFNVVMANVDAVLDQYAQAGKAVPPVGDLFDAVLASSGRVAEHVLDHHAIEGIRTSDQDLLATARKLLFGQLPIALADAPPRTRELLTHENEDSELVASLYRQVHWDPLTCRRALEEAKFQRNKDEWFYPSVEQGLSLSGLLQNLRTFAINEPDKEALLIPLAKDEFKHLVGLLYDHPAAEFAADALWQKLVGDERQLSEDDATHIGPSVAMLLRLDLRYRSQQQNSMIFRDPGFADAHEKGMKAFEATCGSDPNLRPRTRLAGLFRLLDKNWQYAEEPYAKGDQMVIQMAPRGQGRGQQGGLMFCDGLKLHPNNQAWFAWVSNKKDLTDLHKLVTSLRRDGGRIPVMAFTGSVGVMDEYVKGSVAETLKDDILLYHLNSSELDVLERIGLLPVHCKGFELKEEAFTTKFKSRLNSIRDFAYAAIHRWRQRLDARGLIAWPLRPSGKLSPQDRALLFKAWKLFAIEQPKLGGLHALGPEHGLDAEELSGLFSRLAVSNRVVAQGFDRNEHSGLFIDLDQPAQAQARIPHFLARMANPGRLRSWTVEQAKEEWYWGYLWSGTALSPKSVFDDWMWWCQELLLLKLEDAKARSPRWVPLPRAELGNDLQEAENWLHGTDEMDYPATVGVLERVYGSDRIRHLFAPPGSATEGTHTVEATDHLAEGKKTFDQLKTEEEALTEKGDDALQPVLDAFPALLKQRSEVRRLVSKVKFVEPPDDGIEHYKTVQLEDNAVSLYERVKRARLFAEHVDRCGAKITERSNLLISEISADPEAQHPFPRKLFTLSLETIHNILAGALNRTDDTATQAAEAKAGTDTLLHFLRSLRLDRVLERLELLGREVGYDIYSENIKPVSEVDGYIMQTFRQFKSRFQAVTNHLGELQRRINAASNAMEPLPSDYPTPDHVKDLLVFREGIRQIEDSIPELDEKADEIRDKLSQQARKGQFAALRDEPERLLKPIQQQSSTLGGKLLSIENAVCDYRIRKLEAINSGQRVILNPLFRSVGETTISALQLSEVNDLSLHEMNVELDLREQSWFKKAGSILEGTGIDLARWEAIATELLEGKQPALNDDEQRSLVSKGILQVQITFAGVK</sequence>
<keyword evidence="1" id="KW-0175">Coiled coil</keyword>
<dbReference type="Proteomes" id="UP001432180">
    <property type="component" value="Chromosome"/>
</dbReference>
<feature type="coiled-coil region" evidence="1">
    <location>
        <begin position="1255"/>
        <end position="1282"/>
    </location>
</feature>
<proteinExistence type="predicted"/>
<name>A0ABZ0S693_9GAMM</name>
<reference evidence="2 3" key="1">
    <citation type="journal article" date="2023" name="Microorganisms">
        <title>Thiorhodovibrio frisius and Trv. litoralis spp. nov., Two Novel Members from a Clade of Fastidious Purple Sulfur Bacteria That Exhibit Unique Red-Shifted Light-Harvesting Capabilities.</title>
        <authorList>
            <person name="Methner A."/>
            <person name="Kuzyk S.B."/>
            <person name="Petersen J."/>
            <person name="Bauer S."/>
            <person name="Brinkmann H."/>
            <person name="Sichau K."/>
            <person name="Wanner G."/>
            <person name="Wolf J."/>
            <person name="Neumann-Schaal M."/>
            <person name="Henke P."/>
            <person name="Tank M."/>
            <person name="Sproer C."/>
            <person name="Bunk B."/>
            <person name="Overmann J."/>
        </authorList>
    </citation>
    <scope>NUCLEOTIDE SEQUENCE [LARGE SCALE GENOMIC DNA]</scope>
    <source>
        <strain evidence="2 3">DSM 6702</strain>
    </source>
</reference>
<dbReference type="EMBL" id="CP121472">
    <property type="protein sequence ID" value="WPL16535.1"/>
    <property type="molecule type" value="Genomic_DNA"/>
</dbReference>
<accession>A0ABZ0S693</accession>
<gene>
    <name evidence="2" type="ORF">Thiowin_01495</name>
</gene>
<dbReference type="RefSeq" id="WP_328987085.1">
    <property type="nucleotide sequence ID" value="NZ_CP121472.1"/>
</dbReference>
<evidence type="ECO:0000313" key="2">
    <source>
        <dbReference type="EMBL" id="WPL16535.1"/>
    </source>
</evidence>
<organism evidence="2 3">
    <name type="scientific">Thiorhodovibrio winogradskyi</name>
    <dbReference type="NCBI Taxonomy" id="77007"/>
    <lineage>
        <taxon>Bacteria</taxon>
        <taxon>Pseudomonadati</taxon>
        <taxon>Pseudomonadota</taxon>
        <taxon>Gammaproteobacteria</taxon>
        <taxon>Chromatiales</taxon>
        <taxon>Chromatiaceae</taxon>
        <taxon>Thiorhodovibrio</taxon>
    </lineage>
</organism>
<keyword evidence="3" id="KW-1185">Reference proteome</keyword>